<sequence length="367" mass="41143">MPSELEELVEFLHHGNTEIRQIAAENLVGYSSAQPSLFKRNQLEPISDLKLLIKDYTPISKNALTMLINVSDDEEVLKCLVDDEKFVEDMLRKVTDPQNGNCNLQCMLLANMAKSPSITKLLTLKRDVPKPLSTSPIAIDQLLDCFVKGADGSYNPKADYDYLSYLFADLAKHSEGRAHFLSPRAEDSNIVPLTKMLVFTEHKATIRRRGVANTIKNCAFDVPAHGALLAGDEAQGANLLPYLLLPLMGSEEYADEDTEGMLDECQLLDPDKAREPQADIVVTHLETLLLLTATREARDTLRQVKVYPILRELHSHAENDDVKENVDRIVQTIMRGEEGEVREDEKKLREVTNGTSVDEEEQMVEVA</sequence>
<dbReference type="SUPFAM" id="SSF48371">
    <property type="entry name" value="ARM repeat"/>
    <property type="match status" value="1"/>
</dbReference>
<dbReference type="PANTHER" id="PTHR13387">
    <property type="entry name" value="PROTEIN HGH1 HOMOLOG"/>
    <property type="match status" value="1"/>
</dbReference>
<dbReference type="GeneID" id="96003362"/>
<evidence type="ECO:0000313" key="6">
    <source>
        <dbReference type="EMBL" id="KAL1589076.1"/>
    </source>
</evidence>
<dbReference type="EMBL" id="JAAQHG020000005">
    <property type="protein sequence ID" value="KAL1589076.1"/>
    <property type="molecule type" value="Genomic_DNA"/>
</dbReference>
<gene>
    <name evidence="6" type="ORF">WHR41_01918</name>
</gene>
<evidence type="ECO:0000256" key="3">
    <source>
        <dbReference type="SAM" id="MobiDB-lite"/>
    </source>
</evidence>
<dbReference type="Pfam" id="PF04063">
    <property type="entry name" value="DUF383"/>
    <property type="match status" value="1"/>
</dbReference>
<dbReference type="InterPro" id="IPR007206">
    <property type="entry name" value="Protein_HGH1_C"/>
</dbReference>
<evidence type="ECO:0000259" key="4">
    <source>
        <dbReference type="Pfam" id="PF04063"/>
    </source>
</evidence>
<dbReference type="InterPro" id="IPR007205">
    <property type="entry name" value="Protein_HGH1_N"/>
</dbReference>
<accession>A0AB34KYT4</accession>
<dbReference type="Pfam" id="PF04064">
    <property type="entry name" value="DUF384"/>
    <property type="match status" value="1"/>
</dbReference>
<dbReference type="RefSeq" id="XP_069232181.1">
    <property type="nucleotide sequence ID" value="XM_069370524.1"/>
</dbReference>
<dbReference type="InterPro" id="IPR039717">
    <property type="entry name" value="Hgh1"/>
</dbReference>
<proteinExistence type="inferred from homology"/>
<feature type="compositionally biased region" description="Basic and acidic residues" evidence="3">
    <location>
        <begin position="337"/>
        <end position="350"/>
    </location>
</feature>
<dbReference type="Gene3D" id="1.25.10.10">
    <property type="entry name" value="Leucine-rich Repeat Variant"/>
    <property type="match status" value="1"/>
</dbReference>
<evidence type="ECO:0000313" key="7">
    <source>
        <dbReference type="Proteomes" id="UP000803884"/>
    </source>
</evidence>
<evidence type="ECO:0000259" key="5">
    <source>
        <dbReference type="Pfam" id="PF04064"/>
    </source>
</evidence>
<dbReference type="InterPro" id="IPR016024">
    <property type="entry name" value="ARM-type_fold"/>
</dbReference>
<protein>
    <recommendedName>
        <fullName evidence="2">Protein HGH1 homolog</fullName>
    </recommendedName>
</protein>
<comment type="similarity">
    <text evidence="1">Belongs to the HGH1 family.</text>
</comment>
<dbReference type="PANTHER" id="PTHR13387:SF9">
    <property type="entry name" value="PROTEIN HGH1 HOMOLOG"/>
    <property type="match status" value="1"/>
</dbReference>
<evidence type="ECO:0000256" key="2">
    <source>
        <dbReference type="ARBA" id="ARBA00014076"/>
    </source>
</evidence>
<keyword evidence="7" id="KW-1185">Reference proteome</keyword>
<name>A0AB34KYT4_9PEZI</name>
<dbReference type="InterPro" id="IPR011989">
    <property type="entry name" value="ARM-like"/>
</dbReference>
<feature type="domain" description="Protein HGH1 C-terminal" evidence="5">
    <location>
        <begin position="287"/>
        <end position="340"/>
    </location>
</feature>
<dbReference type="Proteomes" id="UP000803884">
    <property type="component" value="Unassembled WGS sequence"/>
</dbReference>
<feature type="compositionally biased region" description="Acidic residues" evidence="3">
    <location>
        <begin position="357"/>
        <end position="367"/>
    </location>
</feature>
<dbReference type="AlphaFoldDB" id="A0AB34KYT4"/>
<comment type="caution">
    <text evidence="6">The sequence shown here is derived from an EMBL/GenBank/DDBJ whole genome shotgun (WGS) entry which is preliminary data.</text>
</comment>
<feature type="region of interest" description="Disordered" evidence="3">
    <location>
        <begin position="337"/>
        <end position="367"/>
    </location>
</feature>
<reference evidence="6 7" key="1">
    <citation type="journal article" date="2020" name="Microbiol. Resour. Announc.">
        <title>Draft Genome Sequence of a Cladosporium Species Isolated from the Mesophotic Ascidian Didemnum maculosum.</title>
        <authorList>
            <person name="Gioti A."/>
            <person name="Siaperas R."/>
            <person name="Nikolaivits E."/>
            <person name="Le Goff G."/>
            <person name="Ouazzani J."/>
            <person name="Kotoulas G."/>
            <person name="Topakas E."/>
        </authorList>
    </citation>
    <scope>NUCLEOTIDE SEQUENCE [LARGE SCALE GENOMIC DNA]</scope>
    <source>
        <strain evidence="6 7">TM138-S3</strain>
    </source>
</reference>
<organism evidence="6 7">
    <name type="scientific">Cladosporium halotolerans</name>
    <dbReference type="NCBI Taxonomy" id="1052096"/>
    <lineage>
        <taxon>Eukaryota</taxon>
        <taxon>Fungi</taxon>
        <taxon>Dikarya</taxon>
        <taxon>Ascomycota</taxon>
        <taxon>Pezizomycotina</taxon>
        <taxon>Dothideomycetes</taxon>
        <taxon>Dothideomycetidae</taxon>
        <taxon>Cladosporiales</taxon>
        <taxon>Cladosporiaceae</taxon>
        <taxon>Cladosporium</taxon>
    </lineage>
</organism>
<feature type="domain" description="Protein HGH1 N-terminal" evidence="4">
    <location>
        <begin position="93"/>
        <end position="281"/>
    </location>
</feature>
<evidence type="ECO:0000256" key="1">
    <source>
        <dbReference type="ARBA" id="ARBA00006712"/>
    </source>
</evidence>